<gene>
    <name evidence="1" type="ORF">SB48_HM08orf00529</name>
</gene>
<dbReference type="RefSeq" id="WP_043052464.1">
    <property type="nucleotide sequence ID" value="NZ_CP010525.1"/>
</dbReference>
<sequence length="266" mass="30892">MFEAFYGMTHTPFSRDIPTEKLYDSPMMQEILGRLKYTAERQVFAVLTGDCGTGKTTTIRKFVDRLDDGQYKVLYLSDSKLTPRHFYKGLLEQLGCESKFYRGDAKRQLHREIELMRGIHGVQPVVVVDEAHLLDREMLEEVRFLLNFKMDAQSPMSLILVGQSELWDRLRLQSFTAIRQRIDIQFKLGHYDRAQSAEYIAMHLQYLGVTEQIFTDVALDEIHRFSGGAARIINKICTHCLLYGAQNRHRIIDDHMVKRVIEGELS</sequence>
<dbReference type="EMBL" id="CP010525">
    <property type="protein sequence ID" value="AJO21139.1"/>
    <property type="molecule type" value="Genomic_DNA"/>
</dbReference>
<dbReference type="CDD" id="cd00009">
    <property type="entry name" value="AAA"/>
    <property type="match status" value="1"/>
</dbReference>
<dbReference type="PANTHER" id="PTHR35894:SF1">
    <property type="entry name" value="PHOSPHORIBULOKINASE _ URIDINE KINASE FAMILY"/>
    <property type="match status" value="1"/>
</dbReference>
<name>A0A0C5C3I6_HEYCO</name>
<keyword evidence="2" id="KW-1185">Reference proteome</keyword>
<evidence type="ECO:0000313" key="1">
    <source>
        <dbReference type="EMBL" id="AJO21139.1"/>
    </source>
</evidence>
<dbReference type="Proteomes" id="UP000032024">
    <property type="component" value="Chromosome"/>
</dbReference>
<dbReference type="InterPro" id="IPR003593">
    <property type="entry name" value="AAA+_ATPase"/>
</dbReference>
<dbReference type="InterPro" id="IPR027417">
    <property type="entry name" value="P-loop_NTPase"/>
</dbReference>
<dbReference type="InterPro" id="IPR052026">
    <property type="entry name" value="ExeA_AAA_ATPase_DNA-bind"/>
</dbReference>
<dbReference type="GO" id="GO:0016887">
    <property type="term" value="F:ATP hydrolysis activity"/>
    <property type="evidence" value="ECO:0007669"/>
    <property type="project" value="InterPro"/>
</dbReference>
<dbReference type="AlphaFoldDB" id="A0A0C5C3I6"/>
<accession>A0A0C5C3I6</accession>
<dbReference type="InterPro" id="IPR049945">
    <property type="entry name" value="AAA_22"/>
</dbReference>
<protein>
    <submittedName>
        <fullName evidence="1">ATPase AAA</fullName>
    </submittedName>
</protein>
<proteinExistence type="predicted"/>
<reference evidence="2" key="1">
    <citation type="submission" date="2015-01" db="EMBL/GenBank/DDBJ databases">
        <title>Comparative genome analysis of Bacillus coagulans HM-08, Clostridium butyricum HM-68, Bacillus subtilis HM-66 and Bacillus paralicheniformis BL-09.</title>
        <authorList>
            <person name="Zhang H."/>
        </authorList>
    </citation>
    <scope>NUCLEOTIDE SEQUENCE [LARGE SCALE GENOMIC DNA]</scope>
    <source>
        <strain evidence="2">HM-08</strain>
    </source>
</reference>
<evidence type="ECO:0000313" key="2">
    <source>
        <dbReference type="Proteomes" id="UP000032024"/>
    </source>
</evidence>
<dbReference type="SUPFAM" id="SSF52540">
    <property type="entry name" value="P-loop containing nucleoside triphosphate hydrolases"/>
    <property type="match status" value="1"/>
</dbReference>
<dbReference type="PANTHER" id="PTHR35894">
    <property type="entry name" value="GENERAL SECRETION PATHWAY PROTEIN A-RELATED"/>
    <property type="match status" value="1"/>
</dbReference>
<dbReference type="Pfam" id="PF13401">
    <property type="entry name" value="AAA_22"/>
    <property type="match status" value="1"/>
</dbReference>
<dbReference type="SMART" id="SM00382">
    <property type="entry name" value="AAA"/>
    <property type="match status" value="1"/>
</dbReference>
<organism evidence="1 2">
    <name type="scientific">Heyndrickxia coagulans</name>
    <name type="common">Weizmannia coagulans</name>
    <dbReference type="NCBI Taxonomy" id="1398"/>
    <lineage>
        <taxon>Bacteria</taxon>
        <taxon>Bacillati</taxon>
        <taxon>Bacillota</taxon>
        <taxon>Bacilli</taxon>
        <taxon>Bacillales</taxon>
        <taxon>Bacillaceae</taxon>
        <taxon>Heyndrickxia</taxon>
    </lineage>
</organism>
<dbReference type="Gene3D" id="3.40.50.300">
    <property type="entry name" value="P-loop containing nucleotide triphosphate hydrolases"/>
    <property type="match status" value="1"/>
</dbReference>